<keyword evidence="1" id="KW-1133">Transmembrane helix</keyword>
<gene>
    <name evidence="2" type="ORF">Amon01_000364800</name>
</gene>
<dbReference type="Proteomes" id="UP001165063">
    <property type="component" value="Unassembled WGS sequence"/>
</dbReference>
<protein>
    <submittedName>
        <fullName evidence="2">Unnamed protein product</fullName>
    </submittedName>
</protein>
<keyword evidence="1" id="KW-0472">Membrane</keyword>
<keyword evidence="1" id="KW-0812">Transmembrane</keyword>
<evidence type="ECO:0000256" key="1">
    <source>
        <dbReference type="SAM" id="Phobius"/>
    </source>
</evidence>
<dbReference type="InterPro" id="IPR043151">
    <property type="entry name" value="BAH_sf"/>
</dbReference>
<proteinExistence type="predicted"/>
<reference evidence="2" key="1">
    <citation type="submission" date="2023-04" db="EMBL/GenBank/DDBJ databases">
        <title>Ambrosiozyma monospora NBRC 1965.</title>
        <authorList>
            <person name="Ichikawa N."/>
            <person name="Sato H."/>
            <person name="Tonouchi N."/>
        </authorList>
    </citation>
    <scope>NUCLEOTIDE SEQUENCE</scope>
    <source>
        <strain evidence="2">NBRC 1965</strain>
    </source>
</reference>
<evidence type="ECO:0000313" key="2">
    <source>
        <dbReference type="EMBL" id="GMG28920.1"/>
    </source>
</evidence>
<sequence>MVHHPGLRGWEYIFADEENEHREKTPRRSRGRRTANSDAIILRREEDSLELKAGDCVLLDDPKNGGDCIAFIRDIAFGTESFLEVKSLLMFKIHDIDLEYLPVNEDNKLVATKKKRKADKGNLPKEMISKKLSLMILIQIAILCVQELAMKMLIISRMKWTGIRFVEKCLRIPPNS</sequence>
<dbReference type="AlphaFoldDB" id="A0A9W6YSQ1"/>
<feature type="transmembrane region" description="Helical" evidence="1">
    <location>
        <begin position="132"/>
        <end position="154"/>
    </location>
</feature>
<dbReference type="Gene3D" id="2.30.30.490">
    <property type="match status" value="1"/>
</dbReference>
<dbReference type="SUPFAM" id="SSF82061">
    <property type="entry name" value="BAH domain"/>
    <property type="match status" value="1"/>
</dbReference>
<name>A0A9W6YSQ1_AMBMO</name>
<comment type="caution">
    <text evidence="2">The sequence shown here is derived from an EMBL/GenBank/DDBJ whole genome shotgun (WGS) entry which is preliminary data.</text>
</comment>
<dbReference type="EMBL" id="BSXU01001574">
    <property type="protein sequence ID" value="GMG28920.1"/>
    <property type="molecule type" value="Genomic_DNA"/>
</dbReference>
<evidence type="ECO:0000313" key="3">
    <source>
        <dbReference type="Proteomes" id="UP001165063"/>
    </source>
</evidence>
<keyword evidence="3" id="KW-1185">Reference proteome</keyword>
<organism evidence="2 3">
    <name type="scientific">Ambrosiozyma monospora</name>
    <name type="common">Yeast</name>
    <name type="synonym">Endomycopsis monosporus</name>
    <dbReference type="NCBI Taxonomy" id="43982"/>
    <lineage>
        <taxon>Eukaryota</taxon>
        <taxon>Fungi</taxon>
        <taxon>Dikarya</taxon>
        <taxon>Ascomycota</taxon>
        <taxon>Saccharomycotina</taxon>
        <taxon>Pichiomycetes</taxon>
        <taxon>Pichiales</taxon>
        <taxon>Pichiaceae</taxon>
        <taxon>Ambrosiozyma</taxon>
    </lineage>
</organism>
<accession>A0A9W6YSQ1</accession>